<comment type="caution">
    <text evidence="5">The sequence shown here is derived from an EMBL/GenBank/DDBJ whole genome shotgun (WGS) entry which is preliminary data.</text>
</comment>
<dbReference type="GO" id="GO:0009236">
    <property type="term" value="P:cobalamin biosynthetic process"/>
    <property type="evidence" value="ECO:0007669"/>
    <property type="project" value="UniProtKB-UniPathway"/>
</dbReference>
<evidence type="ECO:0000256" key="3">
    <source>
        <dbReference type="ARBA" id="ARBA00023002"/>
    </source>
</evidence>
<evidence type="ECO:0000256" key="1">
    <source>
        <dbReference type="ARBA" id="ARBA00004953"/>
    </source>
</evidence>
<gene>
    <name evidence="5" type="ORF">IQ249_02220</name>
</gene>
<evidence type="ECO:0000256" key="4">
    <source>
        <dbReference type="SAM" id="MobiDB-lite"/>
    </source>
</evidence>
<dbReference type="Pfam" id="PF02571">
    <property type="entry name" value="CbiJ"/>
    <property type="match status" value="2"/>
</dbReference>
<dbReference type="PROSITE" id="PS51014">
    <property type="entry name" value="COBK_CBIJ"/>
    <property type="match status" value="1"/>
</dbReference>
<dbReference type="UniPathway" id="UPA00148"/>
<reference evidence="5" key="1">
    <citation type="submission" date="2020-10" db="EMBL/GenBank/DDBJ databases">
        <authorList>
            <person name="Castelo-Branco R."/>
            <person name="Eusebio N."/>
            <person name="Adriana R."/>
            <person name="Vieira A."/>
            <person name="Brugerolle De Fraissinette N."/>
            <person name="Rezende De Castro R."/>
            <person name="Schneider M.P."/>
            <person name="Vasconcelos V."/>
            <person name="Leao P.N."/>
        </authorList>
    </citation>
    <scope>NUCLEOTIDE SEQUENCE</scope>
    <source>
        <strain evidence="5">LEGE 07157</strain>
    </source>
</reference>
<evidence type="ECO:0000256" key="2">
    <source>
        <dbReference type="ARBA" id="ARBA00022573"/>
    </source>
</evidence>
<organism evidence="5 6">
    <name type="scientific">Lusitaniella coriacea LEGE 07157</name>
    <dbReference type="NCBI Taxonomy" id="945747"/>
    <lineage>
        <taxon>Bacteria</taxon>
        <taxon>Bacillati</taxon>
        <taxon>Cyanobacteriota</taxon>
        <taxon>Cyanophyceae</taxon>
        <taxon>Spirulinales</taxon>
        <taxon>Lusitaniellaceae</taxon>
        <taxon>Lusitaniella</taxon>
    </lineage>
</organism>
<keyword evidence="3" id="KW-0560">Oxidoreductase</keyword>
<dbReference type="PANTHER" id="PTHR36925:SF1">
    <property type="entry name" value="COBALT-PRECORRIN-6A REDUCTASE"/>
    <property type="match status" value="1"/>
</dbReference>
<dbReference type="EMBL" id="JADEWZ010000002">
    <property type="protein sequence ID" value="MBE9114704.1"/>
    <property type="molecule type" value="Genomic_DNA"/>
</dbReference>
<keyword evidence="2" id="KW-0169">Cobalamin biosynthesis</keyword>
<sequence length="305" mass="33627">MGGTQESREIARAIARLKLPCLITVTTQAATHLYEPSPQQHILVGRLNPEDLQPFLLEQNIAAVVDASHPFAVEISQRAIAVTRDYNIPYLRYERPVSVIKQGDRAGGRGEVGTPLRSQADLGEAGGQHFDTLSDRGDEAVGAQCLRPKSQSLHPEPQIIELDSFTTLLQGNYLENQRTLLTVGCKILPRFQPWQNRATLFARVLPTVNSIDIALKAGFTPNRLIALRPPISPELEQALWQQWQISLVITKASGKAGGETLKRTLAQQLGISLIIIARPPVAYPQKTSDLNQVLTFCQQTLNPPK</sequence>
<comment type="pathway">
    <text evidence="1">Cofactor biosynthesis; adenosylcobalamin biosynthesis.</text>
</comment>
<accession>A0A8J7AXT0</accession>
<evidence type="ECO:0000313" key="6">
    <source>
        <dbReference type="Proteomes" id="UP000654482"/>
    </source>
</evidence>
<dbReference type="AlphaFoldDB" id="A0A8J7AXT0"/>
<proteinExistence type="predicted"/>
<dbReference type="InterPro" id="IPR003723">
    <property type="entry name" value="Precorrin-6x_reduct"/>
</dbReference>
<name>A0A8J7AXT0_9CYAN</name>
<dbReference type="Proteomes" id="UP000654482">
    <property type="component" value="Unassembled WGS sequence"/>
</dbReference>
<evidence type="ECO:0000313" key="5">
    <source>
        <dbReference type="EMBL" id="MBE9114704.1"/>
    </source>
</evidence>
<dbReference type="PANTHER" id="PTHR36925">
    <property type="entry name" value="COBALT-PRECORRIN-6A REDUCTASE"/>
    <property type="match status" value="1"/>
</dbReference>
<dbReference type="GO" id="GO:0016994">
    <property type="term" value="F:precorrin-6A reductase activity"/>
    <property type="evidence" value="ECO:0007669"/>
    <property type="project" value="InterPro"/>
</dbReference>
<protein>
    <submittedName>
        <fullName evidence="5">Precorrin-6A/cobalt-precorrin-6A reductase</fullName>
    </submittedName>
</protein>
<keyword evidence="6" id="KW-1185">Reference proteome</keyword>
<feature type="region of interest" description="Disordered" evidence="4">
    <location>
        <begin position="103"/>
        <end position="129"/>
    </location>
</feature>